<evidence type="ECO:0000313" key="4">
    <source>
        <dbReference type="EMBL" id="ALC41538.1"/>
    </source>
</evidence>
<reference evidence="4 5" key="1">
    <citation type="submission" date="2015-08" db="EMBL/GenBank/DDBJ databases">
        <title>Ancestral chromatin configuration constrains chromatin evolution on differentiating sex chromosomes in Drosophila.</title>
        <authorList>
            <person name="Zhou Q."/>
            <person name="Bachtrog D."/>
        </authorList>
    </citation>
    <scope>NUCLEOTIDE SEQUENCE [LARGE SCALE GENOMIC DNA]</scope>
    <source>
        <tissue evidence="4">Whole larvae</tissue>
    </source>
</reference>
<evidence type="ECO:0000256" key="3">
    <source>
        <dbReference type="SAM" id="SignalP"/>
    </source>
</evidence>
<accession>A0A0M4EEE9</accession>
<dbReference type="OMA" id="EMEFRSK"/>
<dbReference type="AlphaFoldDB" id="A0A0M4EEE9"/>
<evidence type="ECO:0000256" key="1">
    <source>
        <dbReference type="SAM" id="MobiDB-lite"/>
    </source>
</evidence>
<keyword evidence="5" id="KW-1185">Reference proteome</keyword>
<gene>
    <name evidence="4" type="ORF">Dbus_chr2Rg1117</name>
</gene>
<organism evidence="4 5">
    <name type="scientific">Drosophila busckii</name>
    <name type="common">Fruit fly</name>
    <dbReference type="NCBI Taxonomy" id="30019"/>
    <lineage>
        <taxon>Eukaryota</taxon>
        <taxon>Metazoa</taxon>
        <taxon>Ecdysozoa</taxon>
        <taxon>Arthropoda</taxon>
        <taxon>Hexapoda</taxon>
        <taxon>Insecta</taxon>
        <taxon>Pterygota</taxon>
        <taxon>Neoptera</taxon>
        <taxon>Endopterygota</taxon>
        <taxon>Diptera</taxon>
        <taxon>Brachycera</taxon>
        <taxon>Muscomorpha</taxon>
        <taxon>Ephydroidea</taxon>
        <taxon>Drosophilidae</taxon>
        <taxon>Drosophila</taxon>
    </lineage>
</organism>
<dbReference type="OrthoDB" id="7737307at2759"/>
<feature type="chain" id="PRO_5005793136" evidence="3">
    <location>
        <begin position="23"/>
        <end position="357"/>
    </location>
</feature>
<dbReference type="Proteomes" id="UP000494163">
    <property type="component" value="Chromosome 2R"/>
</dbReference>
<keyword evidence="2" id="KW-0472">Membrane</keyword>
<feature type="signal peptide" evidence="3">
    <location>
        <begin position="1"/>
        <end position="22"/>
    </location>
</feature>
<keyword evidence="2" id="KW-0812">Transmembrane</keyword>
<feature type="region of interest" description="Disordered" evidence="1">
    <location>
        <begin position="167"/>
        <end position="199"/>
    </location>
</feature>
<name>A0A0M4EEE9_DROBS</name>
<sequence length="357" mass="40623">MNKTTILYGAVLLVVYFTLVFCEESSDNVSTQLVNTNSDMNADELLNAGRDLLEFEGRTRRHRHRLWYRHLWPLAIAYWIKVKLVIVSFFVGSAIYLGLRYFWPHAKCNQEIILDHPQHDHIPYSLDPHIHEHEHEHYDSPGSFDTSGSSFDPYSGYSSYASSDIVSDVSSTGPGTGPPNTLRRGKRSVENEEEVDEATVDEVELVDEEITESVARQQPAEEQIADFLFAFLGLDSKACRRRFVCEMEFRSKLNPLSSMAFRIVGRGFFEKYTNANNPNGRATNFFECATANPECVFVENAEPESAEPSATEVTEAVTSEPEAQNELNLQAERRHAKIKHRRGDRMLLPIAERILTQ</sequence>
<feature type="transmembrane region" description="Helical" evidence="2">
    <location>
        <begin position="76"/>
        <end position="99"/>
    </location>
</feature>
<evidence type="ECO:0000313" key="5">
    <source>
        <dbReference type="Proteomes" id="UP000494163"/>
    </source>
</evidence>
<dbReference type="EMBL" id="CP012524">
    <property type="protein sequence ID" value="ALC41538.1"/>
    <property type="molecule type" value="Genomic_DNA"/>
</dbReference>
<proteinExistence type="predicted"/>
<protein>
    <submittedName>
        <fullName evidence="4">CG12920</fullName>
    </submittedName>
</protein>
<keyword evidence="3" id="KW-0732">Signal</keyword>
<evidence type="ECO:0000256" key="2">
    <source>
        <dbReference type="SAM" id="Phobius"/>
    </source>
</evidence>
<keyword evidence="2" id="KW-1133">Transmembrane helix</keyword>